<organism evidence="1 2">
    <name type="scientific">Lentinus brumalis</name>
    <dbReference type="NCBI Taxonomy" id="2498619"/>
    <lineage>
        <taxon>Eukaryota</taxon>
        <taxon>Fungi</taxon>
        <taxon>Dikarya</taxon>
        <taxon>Basidiomycota</taxon>
        <taxon>Agaricomycotina</taxon>
        <taxon>Agaricomycetes</taxon>
        <taxon>Polyporales</taxon>
        <taxon>Polyporaceae</taxon>
        <taxon>Lentinus</taxon>
    </lineage>
</organism>
<sequence>MSYPAELPLPGARWCRYYVKPIGMTLRPPDYARGITPDMVIPIALNRHYTGTRAPAHPTPSFPFGNCYHWINNEITVRISVPKHGVEHAY</sequence>
<dbReference type="AlphaFoldDB" id="A0A371DM03"/>
<name>A0A371DM03_9APHY</name>
<dbReference type="STRING" id="139420.A0A371DM03"/>
<proteinExistence type="predicted"/>
<dbReference type="OrthoDB" id="2753716at2759"/>
<dbReference type="EMBL" id="KZ857386">
    <property type="protein sequence ID" value="RDX53571.1"/>
    <property type="molecule type" value="Genomic_DNA"/>
</dbReference>
<gene>
    <name evidence="1" type="ORF">OH76DRAFT_1342521</name>
</gene>
<accession>A0A371DM03</accession>
<evidence type="ECO:0000313" key="2">
    <source>
        <dbReference type="Proteomes" id="UP000256964"/>
    </source>
</evidence>
<evidence type="ECO:0000313" key="1">
    <source>
        <dbReference type="EMBL" id="RDX53571.1"/>
    </source>
</evidence>
<protein>
    <submittedName>
        <fullName evidence="1">Uncharacterized protein</fullName>
    </submittedName>
</protein>
<keyword evidence="2" id="KW-1185">Reference proteome</keyword>
<dbReference type="Proteomes" id="UP000256964">
    <property type="component" value="Unassembled WGS sequence"/>
</dbReference>
<reference evidence="1 2" key="1">
    <citation type="journal article" date="2018" name="Biotechnol. Biofuels">
        <title>Integrative visual omics of the white-rot fungus Polyporus brumalis exposes the biotechnological potential of its oxidative enzymes for delignifying raw plant biomass.</title>
        <authorList>
            <person name="Miyauchi S."/>
            <person name="Rancon A."/>
            <person name="Drula E."/>
            <person name="Hage H."/>
            <person name="Chaduli D."/>
            <person name="Favel A."/>
            <person name="Grisel S."/>
            <person name="Henrissat B."/>
            <person name="Herpoel-Gimbert I."/>
            <person name="Ruiz-Duenas F.J."/>
            <person name="Chevret D."/>
            <person name="Hainaut M."/>
            <person name="Lin J."/>
            <person name="Wang M."/>
            <person name="Pangilinan J."/>
            <person name="Lipzen A."/>
            <person name="Lesage-Meessen L."/>
            <person name="Navarro D."/>
            <person name="Riley R."/>
            <person name="Grigoriev I.V."/>
            <person name="Zhou S."/>
            <person name="Raouche S."/>
            <person name="Rosso M.N."/>
        </authorList>
    </citation>
    <scope>NUCLEOTIDE SEQUENCE [LARGE SCALE GENOMIC DNA]</scope>
    <source>
        <strain evidence="1 2">BRFM 1820</strain>
    </source>
</reference>